<dbReference type="PANTHER" id="PTHR30613">
    <property type="entry name" value="UNCHARACTERIZED PROTEIN YBIU-RELATED"/>
    <property type="match status" value="1"/>
</dbReference>
<dbReference type="InterPro" id="IPR010856">
    <property type="entry name" value="Gig2-like"/>
</dbReference>
<dbReference type="InterPro" id="IPR027443">
    <property type="entry name" value="IPNS-like_sf"/>
</dbReference>
<accession>A0AAJ0BZA8</accession>
<sequence length="748" mass="82323">MANHCMASADNISEQEFAGLLTKYDSCIEIISEEKGSRGNEKTLADLDRYRYEDATAAFGRAKPERPMELDDVKTLVSWKLRHGKFRPTLMKLVSSNDPVFVKETVQNALDTYKKTADAPAAVDILTKLKGIGPATASLLLAVHDPQHVIFFADEAYYWLCCGGKKDPIKYNAKEYKALNERTRAICKRLGAKAVDVERVAFVMLRQEDATGPQQTKGKREKVESGGAIEKPKAGPAKRKVNSDDAEGKAPLRRPINMLITPPLSPLVGARDVPQVRDAKPCKMEFFSRHEAISLQPRFAKIKRDLVSGHTSAITASWKRLLRELRKEIDLISSKGSEVIPTIDFADIDKSACAEDFSRRLRRRGVGVIRKVVPRETAVAWKQETLRYLSENPHTKSSPPNAPELYELYWSPAQIKARAHPNVFAAQRFAMSHWKSSDPSAAVATPFPVAYADRIRIRRPGNSAPPTSAHAGGGSVERWEPDGYGRAGTYAKIFDGEWEEYDPWDGAARVGVTSDLYNGASSCSVFRMFEGWLAMSSIAPREGGLLFCPTLQAATAYFLLRPFFSPKSPPETAGRGFLDAANWTLDSPQNSILHGALPSYVQELNDQLHPHLQLGRSLVRAPALRPGDYLVWHPDLAHAADGLHEGALDSAAMYVPACPLTQTSALYLCRQRKAFLLGRPGPDFGSGRGESDHAGRPGVQEVNEAGGEDGLRAMGLLPWDEDEAGSGAERAVLAMANGILFPDRYSMI</sequence>
<name>A0AAJ0BZA8_9PEZI</name>
<comment type="caution">
    <text evidence="2">The sequence shown here is derived from an EMBL/GenBank/DDBJ whole genome shotgun (WGS) entry which is preliminary data.</text>
</comment>
<dbReference type="AlphaFoldDB" id="A0AAJ0BZA8"/>
<dbReference type="EMBL" id="MU839009">
    <property type="protein sequence ID" value="KAK1767011.1"/>
    <property type="molecule type" value="Genomic_DNA"/>
</dbReference>
<organism evidence="2 3">
    <name type="scientific">Phialemonium atrogriseum</name>
    <dbReference type="NCBI Taxonomy" id="1093897"/>
    <lineage>
        <taxon>Eukaryota</taxon>
        <taxon>Fungi</taxon>
        <taxon>Dikarya</taxon>
        <taxon>Ascomycota</taxon>
        <taxon>Pezizomycotina</taxon>
        <taxon>Sordariomycetes</taxon>
        <taxon>Sordariomycetidae</taxon>
        <taxon>Cephalothecales</taxon>
        <taxon>Cephalothecaceae</taxon>
        <taxon>Phialemonium</taxon>
    </lineage>
</organism>
<evidence type="ECO:0000256" key="1">
    <source>
        <dbReference type="SAM" id="MobiDB-lite"/>
    </source>
</evidence>
<gene>
    <name evidence="2" type="ORF">QBC33DRAFT_451839</name>
</gene>
<evidence type="ECO:0000313" key="2">
    <source>
        <dbReference type="EMBL" id="KAK1767011.1"/>
    </source>
</evidence>
<dbReference type="RefSeq" id="XP_060283224.1">
    <property type="nucleotide sequence ID" value="XM_060424626.1"/>
</dbReference>
<dbReference type="Gene3D" id="2.60.120.330">
    <property type="entry name" value="B-lactam Antibiotic, Isopenicillin N Synthase, Chain"/>
    <property type="match status" value="1"/>
</dbReference>
<dbReference type="Proteomes" id="UP001244011">
    <property type="component" value="Unassembled WGS sequence"/>
</dbReference>
<evidence type="ECO:0008006" key="4">
    <source>
        <dbReference type="Google" id="ProtNLM"/>
    </source>
</evidence>
<feature type="region of interest" description="Disordered" evidence="1">
    <location>
        <begin position="210"/>
        <end position="249"/>
    </location>
</feature>
<dbReference type="GeneID" id="85307813"/>
<reference evidence="2" key="1">
    <citation type="submission" date="2023-06" db="EMBL/GenBank/DDBJ databases">
        <title>Genome-scale phylogeny and comparative genomics of the fungal order Sordariales.</title>
        <authorList>
            <consortium name="Lawrence Berkeley National Laboratory"/>
            <person name="Hensen N."/>
            <person name="Bonometti L."/>
            <person name="Westerberg I."/>
            <person name="Brannstrom I.O."/>
            <person name="Guillou S."/>
            <person name="Cros-Aarteil S."/>
            <person name="Calhoun S."/>
            <person name="Haridas S."/>
            <person name="Kuo A."/>
            <person name="Mondo S."/>
            <person name="Pangilinan J."/>
            <person name="Riley R."/>
            <person name="Labutti K."/>
            <person name="Andreopoulos B."/>
            <person name="Lipzen A."/>
            <person name="Chen C."/>
            <person name="Yanf M."/>
            <person name="Daum C."/>
            <person name="Ng V."/>
            <person name="Clum A."/>
            <person name="Steindorff A."/>
            <person name="Ohm R."/>
            <person name="Martin F."/>
            <person name="Silar P."/>
            <person name="Natvig D."/>
            <person name="Lalanne C."/>
            <person name="Gautier V."/>
            <person name="Ament-Velasquez S.L."/>
            <person name="Kruys A."/>
            <person name="Hutchinson M.I."/>
            <person name="Powell A.J."/>
            <person name="Barry K."/>
            <person name="Miller A.N."/>
            <person name="Grigoriev I.V."/>
            <person name="Debuchy R."/>
            <person name="Gladieux P."/>
            <person name="Thoren M.H."/>
            <person name="Johannesson H."/>
        </authorList>
    </citation>
    <scope>NUCLEOTIDE SEQUENCE</scope>
    <source>
        <strain evidence="2">8032-3</strain>
    </source>
</reference>
<proteinExistence type="predicted"/>
<dbReference type="Pfam" id="PF07350">
    <property type="entry name" value="Gig2-like"/>
    <property type="match status" value="1"/>
</dbReference>
<evidence type="ECO:0000313" key="3">
    <source>
        <dbReference type="Proteomes" id="UP001244011"/>
    </source>
</evidence>
<dbReference type="SUPFAM" id="SSF51197">
    <property type="entry name" value="Clavaminate synthase-like"/>
    <property type="match status" value="1"/>
</dbReference>
<protein>
    <recommendedName>
        <fullName evidence="4">DUF1479 domain protein</fullName>
    </recommendedName>
</protein>
<dbReference type="PANTHER" id="PTHR30613:SF1">
    <property type="entry name" value="DUF1479 DOMAIN PROTEIN (AFU_ORTHOLOGUE AFUA_5G09280)"/>
    <property type="match status" value="1"/>
</dbReference>
<keyword evidence="3" id="KW-1185">Reference proteome</keyword>